<dbReference type="Proteomes" id="UP000617628">
    <property type="component" value="Unassembled WGS sequence"/>
</dbReference>
<evidence type="ECO:0000313" key="1">
    <source>
        <dbReference type="EMBL" id="MBK1878521.1"/>
    </source>
</evidence>
<accession>A0A934S0W3</accession>
<dbReference type="RefSeq" id="WP_200356733.1">
    <property type="nucleotide sequence ID" value="NZ_JAENIL010000031.1"/>
</dbReference>
<keyword evidence="2" id="KW-1185">Reference proteome</keyword>
<dbReference type="SUPFAM" id="SSF52317">
    <property type="entry name" value="Class I glutamine amidotransferase-like"/>
    <property type="match status" value="1"/>
</dbReference>
<dbReference type="AlphaFoldDB" id="A0A934S0W3"/>
<evidence type="ECO:0008006" key="3">
    <source>
        <dbReference type="Google" id="ProtNLM"/>
    </source>
</evidence>
<dbReference type="EMBL" id="JAENIL010000031">
    <property type="protein sequence ID" value="MBK1878521.1"/>
    <property type="molecule type" value="Genomic_DNA"/>
</dbReference>
<proteinExistence type="predicted"/>
<reference evidence="1" key="1">
    <citation type="submission" date="2021-01" db="EMBL/GenBank/DDBJ databases">
        <title>Modified the classification status of verrucomicrobia.</title>
        <authorList>
            <person name="Feng X."/>
        </authorList>
    </citation>
    <scope>NUCLEOTIDE SEQUENCE</scope>
    <source>
        <strain evidence="1">KCTC 13126</strain>
    </source>
</reference>
<evidence type="ECO:0000313" key="2">
    <source>
        <dbReference type="Proteomes" id="UP000617628"/>
    </source>
</evidence>
<dbReference type="InterPro" id="IPR029062">
    <property type="entry name" value="Class_I_gatase-like"/>
</dbReference>
<comment type="caution">
    <text evidence="1">The sequence shown here is derived from an EMBL/GenBank/DDBJ whole genome shotgun (WGS) entry which is preliminary data.</text>
</comment>
<sequence>MHKILFLADDHFSARPGYALYKALRHTHNIDFFENEWSALDLRGPIESADLLVLNMIHSTGDHPTPTETHAESVRHYLQKRKPLLLLHGASAAFWPYDWWRRNVGLRWVRQDDPGNAPPSTHPVQPYLLRRPDPAPPLSQSLKEADFPTDEIYINLQPEGEISPLLHTELDDKTYVQAYLSTTQWGGSVACYLPGHSSEVVTHPSSIHNVNTLIQHLLQS</sequence>
<organism evidence="1 2">
    <name type="scientific">Pelagicoccus mobilis</name>
    <dbReference type="NCBI Taxonomy" id="415221"/>
    <lineage>
        <taxon>Bacteria</taxon>
        <taxon>Pseudomonadati</taxon>
        <taxon>Verrucomicrobiota</taxon>
        <taxon>Opitutia</taxon>
        <taxon>Puniceicoccales</taxon>
        <taxon>Pelagicoccaceae</taxon>
        <taxon>Pelagicoccus</taxon>
    </lineage>
</organism>
<dbReference type="Gene3D" id="3.40.50.880">
    <property type="match status" value="1"/>
</dbReference>
<name>A0A934S0W3_9BACT</name>
<gene>
    <name evidence="1" type="ORF">JIN87_16690</name>
</gene>
<protein>
    <recommendedName>
        <fullName evidence="3">ThuA-like domain-containing protein</fullName>
    </recommendedName>
</protein>